<name>A0A0C9XQW2_9AGAM</name>
<evidence type="ECO:0000313" key="1">
    <source>
        <dbReference type="EMBL" id="KIK11377.1"/>
    </source>
</evidence>
<reference evidence="3" key="2">
    <citation type="submission" date="2015-01" db="EMBL/GenBank/DDBJ databases">
        <title>Evolutionary Origins and Diversification of the Mycorrhizal Mutualists.</title>
        <authorList>
            <consortium name="DOE Joint Genome Institute"/>
            <consortium name="Mycorrhizal Genomics Consortium"/>
            <person name="Kohler A."/>
            <person name="Kuo A."/>
            <person name="Nagy L.G."/>
            <person name="Floudas D."/>
            <person name="Copeland A."/>
            <person name="Barry K.W."/>
            <person name="Cichocki N."/>
            <person name="Veneault-Fourrey C."/>
            <person name="LaButti K."/>
            <person name="Lindquist E.A."/>
            <person name="Lipzen A."/>
            <person name="Lundell T."/>
            <person name="Morin E."/>
            <person name="Murat C."/>
            <person name="Riley R."/>
            <person name="Ohm R."/>
            <person name="Sun H."/>
            <person name="Tunlid A."/>
            <person name="Henrissat B."/>
            <person name="Grigoriev I.V."/>
            <person name="Hibbett D.S."/>
            <person name="Martin F."/>
        </authorList>
    </citation>
    <scope>NUCLEOTIDE SEQUENCE [LARGE SCALE GENOMIC DNA]</scope>
    <source>
        <strain evidence="1 3">441</strain>
    </source>
</reference>
<protein>
    <submittedName>
        <fullName evidence="2">Uncharacterized protein</fullName>
    </submittedName>
</protein>
<sequence length="60" mass="6561">MANNDQMPTEIPKPCRARLEGISTCTIFLPNALAPSRCGYNAVATGHILQPLNKPFRFSS</sequence>
<evidence type="ECO:0000313" key="2">
    <source>
        <dbReference type="EMBL" id="KIK14670.1"/>
    </source>
</evidence>
<keyword evidence="3" id="KW-1185">Reference proteome</keyword>
<gene>
    <name evidence="2" type="ORF">PISMIDRAFT_687770</name>
    <name evidence="1" type="ORF">PISMIDRAFT_690411</name>
</gene>
<accession>A0A0C9XQW2</accession>
<dbReference type="Proteomes" id="UP000054018">
    <property type="component" value="Unassembled WGS sequence"/>
</dbReference>
<dbReference type="EMBL" id="KN834229">
    <property type="protein sequence ID" value="KIK11377.1"/>
    <property type="molecule type" value="Genomic_DNA"/>
</dbReference>
<reference evidence="2" key="3">
    <citation type="submission" date="2015-02" db="EMBL/GenBank/DDBJ databases">
        <title>Evolutionary Origins and Diversification of the Mycorrhizal Mutualists.</title>
        <authorList>
            <consortium name="DOE Joint Genome Institute"/>
            <consortium name="Mycorrhizal Genomics Consortium"/>
            <person name="Kohler A."/>
            <person name="Kuo A."/>
            <person name="Nagy L.G."/>
            <person name="Floudas D."/>
            <person name="Copeland A."/>
            <person name="Barry K.W."/>
            <person name="Cichocki N."/>
            <person name="Veneault-Fourrey C."/>
            <person name="LaButti K."/>
            <person name="Lindquist E.A."/>
            <person name="Lipzen A."/>
            <person name="Lundell T."/>
            <person name="Morin E."/>
            <person name="Murat C."/>
            <person name="Riley R."/>
            <person name="Ohm R."/>
            <person name="Sun H."/>
            <person name="Tunlid A."/>
            <person name="Henrissat B."/>
            <person name="Grigoriev I.V."/>
            <person name="Hibbett D.S."/>
            <person name="Martin F."/>
        </authorList>
    </citation>
    <scope>NUCLEOTIDE SEQUENCE</scope>
    <source>
        <strain evidence="2 3">441</strain>
    </source>
</reference>
<dbReference type="AlphaFoldDB" id="A0A0C9XQW2"/>
<proteinExistence type="predicted"/>
<organism evidence="2 3">
    <name type="scientific">Pisolithus microcarpus 441</name>
    <dbReference type="NCBI Taxonomy" id="765257"/>
    <lineage>
        <taxon>Eukaryota</taxon>
        <taxon>Fungi</taxon>
        <taxon>Dikarya</taxon>
        <taxon>Basidiomycota</taxon>
        <taxon>Agaricomycotina</taxon>
        <taxon>Agaricomycetes</taxon>
        <taxon>Agaricomycetidae</taxon>
        <taxon>Boletales</taxon>
        <taxon>Sclerodermatineae</taxon>
        <taxon>Pisolithaceae</taxon>
        <taxon>Pisolithus</taxon>
    </lineage>
</organism>
<evidence type="ECO:0000313" key="3">
    <source>
        <dbReference type="Proteomes" id="UP000054018"/>
    </source>
</evidence>
<dbReference type="EMBL" id="KN833928">
    <property type="protein sequence ID" value="KIK14670.1"/>
    <property type="molecule type" value="Genomic_DNA"/>
</dbReference>
<reference evidence="2 3" key="1">
    <citation type="submission" date="2014-04" db="EMBL/GenBank/DDBJ databases">
        <authorList>
            <consortium name="DOE Joint Genome Institute"/>
            <person name="Kuo A."/>
            <person name="Kohler A."/>
            <person name="Costa M.D."/>
            <person name="Nagy L.G."/>
            <person name="Floudas D."/>
            <person name="Copeland A."/>
            <person name="Barry K.W."/>
            <person name="Cichocki N."/>
            <person name="Veneault-Fourrey C."/>
            <person name="LaButti K."/>
            <person name="Lindquist E.A."/>
            <person name="Lipzen A."/>
            <person name="Lundell T."/>
            <person name="Morin E."/>
            <person name="Murat C."/>
            <person name="Sun H."/>
            <person name="Tunlid A."/>
            <person name="Henrissat B."/>
            <person name="Grigoriev I.V."/>
            <person name="Hibbett D.S."/>
            <person name="Martin F."/>
            <person name="Nordberg H.P."/>
            <person name="Cantor M.N."/>
            <person name="Hua S.X."/>
        </authorList>
    </citation>
    <scope>NUCLEOTIDE SEQUENCE [LARGE SCALE GENOMIC DNA]</scope>
    <source>
        <strain evidence="2 3">441</strain>
    </source>
</reference>
<dbReference type="HOGENOM" id="CLU_2942674_0_0_1"/>